<dbReference type="GO" id="GO:0004742">
    <property type="term" value="F:dihydrolipoyllysine-residue acetyltransferase activity"/>
    <property type="evidence" value="ECO:0007669"/>
    <property type="project" value="TreeGrafter"/>
</dbReference>
<sequence length="391" mass="42803">MILQNDSYIFLGAQYEAKVQAPVGQPLCKSKRNVVAFSNYIPIPTATVASSPEALSVTLLPSPAVAISASPTLSSLLASSRAVKLESFRFISTSYPRKVVPDLDINASEILNVDPASCITVFDVKNAGQRETAPTSAGLEKSTNRTIEAAPNDLKYKDIPLTNMRETIAKRLLFSKQTIPHYYLTSEIEMDELLKARTKLNADLKDKGIKVSINDFVIKACALACLDVPEVNSFFMEKEKVIRQNLNVDVSVAVKTGTGLITPIVYSADVKGLVEISNEIKQLADKAQKNKLKPNEYMGGTFTVSNLGMFGSIHHFTAIINPPQSCILAVGGSERKVVPDGENGFRIVTTMFVTMSCDHRVVDGAVGAIWLKHFKEYMEKPETMLPELKNL</sequence>
<keyword evidence="2" id="KW-1185">Reference proteome</keyword>
<dbReference type="GO" id="GO:0006086">
    <property type="term" value="P:pyruvate decarboxylation to acetyl-CoA"/>
    <property type="evidence" value="ECO:0007669"/>
    <property type="project" value="InterPro"/>
</dbReference>
<dbReference type="InterPro" id="IPR023213">
    <property type="entry name" value="CAT-like_dom_sf"/>
</dbReference>
<feature type="domain" description="2-oxoacid dehydrogenase acyltransferase catalytic" evidence="1">
    <location>
        <begin position="155"/>
        <end position="385"/>
    </location>
</feature>
<evidence type="ECO:0000313" key="3">
    <source>
        <dbReference type="WBParaSite" id="sdigi.contig132.g4988.t1"/>
    </source>
</evidence>
<evidence type="ECO:0000259" key="1">
    <source>
        <dbReference type="Pfam" id="PF00198"/>
    </source>
</evidence>
<dbReference type="WBParaSite" id="sdigi.contig132.g4988.t1">
    <property type="protein sequence ID" value="sdigi.contig132.g4988.t1"/>
    <property type="gene ID" value="sdigi.contig132.g4988"/>
</dbReference>
<name>A0A915PJF0_9BILA</name>
<dbReference type="InterPro" id="IPR001078">
    <property type="entry name" value="2-oxoacid_DH_actylTfrase"/>
</dbReference>
<organism evidence="2 3">
    <name type="scientific">Setaria digitata</name>
    <dbReference type="NCBI Taxonomy" id="48799"/>
    <lineage>
        <taxon>Eukaryota</taxon>
        <taxon>Metazoa</taxon>
        <taxon>Ecdysozoa</taxon>
        <taxon>Nematoda</taxon>
        <taxon>Chromadorea</taxon>
        <taxon>Rhabditida</taxon>
        <taxon>Spirurina</taxon>
        <taxon>Spiruromorpha</taxon>
        <taxon>Filarioidea</taxon>
        <taxon>Setariidae</taxon>
        <taxon>Setaria</taxon>
    </lineage>
</organism>
<proteinExistence type="predicted"/>
<dbReference type="AlphaFoldDB" id="A0A915PJF0"/>
<dbReference type="Proteomes" id="UP000887581">
    <property type="component" value="Unplaced"/>
</dbReference>
<dbReference type="SUPFAM" id="SSF52777">
    <property type="entry name" value="CoA-dependent acyltransferases"/>
    <property type="match status" value="1"/>
</dbReference>
<dbReference type="Pfam" id="PF00198">
    <property type="entry name" value="2-oxoacid_dh"/>
    <property type="match status" value="1"/>
</dbReference>
<dbReference type="PANTHER" id="PTHR23151">
    <property type="entry name" value="DIHYDROLIPOAMIDE ACETYL/SUCCINYL-TRANSFERASE-RELATED"/>
    <property type="match status" value="1"/>
</dbReference>
<protein>
    <submittedName>
        <fullName evidence="3">2-oxoacid dehydrogenase acyltransferase catalytic domain-containing protein</fullName>
    </submittedName>
</protein>
<accession>A0A915PJF0</accession>
<dbReference type="InterPro" id="IPR045257">
    <property type="entry name" value="E2/Pdx1"/>
</dbReference>
<dbReference type="Gene3D" id="3.30.559.10">
    <property type="entry name" value="Chloramphenicol acetyltransferase-like domain"/>
    <property type="match status" value="1"/>
</dbReference>
<dbReference type="FunFam" id="3.30.559.10:FF:000003">
    <property type="entry name" value="Acetyltransferase component of pyruvate dehydrogenase complex"/>
    <property type="match status" value="1"/>
</dbReference>
<evidence type="ECO:0000313" key="2">
    <source>
        <dbReference type="Proteomes" id="UP000887581"/>
    </source>
</evidence>
<dbReference type="PANTHER" id="PTHR23151:SF90">
    <property type="entry name" value="DIHYDROLIPOYLLYSINE-RESIDUE ACETYLTRANSFERASE COMPONENT OF PYRUVATE DEHYDROGENASE COMPLEX, MITOCHONDRIAL-RELATED"/>
    <property type="match status" value="1"/>
</dbReference>
<reference evidence="3" key="1">
    <citation type="submission" date="2022-11" db="UniProtKB">
        <authorList>
            <consortium name="WormBaseParasite"/>
        </authorList>
    </citation>
    <scope>IDENTIFICATION</scope>
</reference>
<dbReference type="GO" id="GO:0045254">
    <property type="term" value="C:pyruvate dehydrogenase complex"/>
    <property type="evidence" value="ECO:0007669"/>
    <property type="project" value="InterPro"/>
</dbReference>